<keyword evidence="1" id="KW-0812">Transmembrane</keyword>
<keyword evidence="1" id="KW-1133">Transmembrane helix</keyword>
<sequence>MISIMTQMVVFLSKLVNSKAVCVYIIFYIR</sequence>
<dbReference type="EMBL" id="LAZR01016733">
    <property type="protein sequence ID" value="KKM03227.1"/>
    <property type="molecule type" value="Genomic_DNA"/>
</dbReference>
<feature type="non-terminal residue" evidence="2">
    <location>
        <position position="30"/>
    </location>
</feature>
<feature type="transmembrane region" description="Helical" evidence="1">
    <location>
        <begin position="6"/>
        <end position="29"/>
    </location>
</feature>
<reference evidence="2" key="1">
    <citation type="journal article" date="2015" name="Nature">
        <title>Complex archaea that bridge the gap between prokaryotes and eukaryotes.</title>
        <authorList>
            <person name="Spang A."/>
            <person name="Saw J.H."/>
            <person name="Jorgensen S.L."/>
            <person name="Zaremba-Niedzwiedzka K."/>
            <person name="Martijn J."/>
            <person name="Lind A.E."/>
            <person name="van Eijk R."/>
            <person name="Schleper C."/>
            <person name="Guy L."/>
            <person name="Ettema T.J."/>
        </authorList>
    </citation>
    <scope>NUCLEOTIDE SEQUENCE</scope>
</reference>
<name>A0A0F9HJ81_9ZZZZ</name>
<proteinExistence type="predicted"/>
<protein>
    <submittedName>
        <fullName evidence="2">Uncharacterized protein</fullName>
    </submittedName>
</protein>
<dbReference type="AlphaFoldDB" id="A0A0F9HJ81"/>
<accession>A0A0F9HJ81</accession>
<gene>
    <name evidence="2" type="ORF">LCGC14_1776570</name>
</gene>
<comment type="caution">
    <text evidence="2">The sequence shown here is derived from an EMBL/GenBank/DDBJ whole genome shotgun (WGS) entry which is preliminary data.</text>
</comment>
<evidence type="ECO:0000313" key="2">
    <source>
        <dbReference type="EMBL" id="KKM03227.1"/>
    </source>
</evidence>
<keyword evidence="1" id="KW-0472">Membrane</keyword>
<evidence type="ECO:0000256" key="1">
    <source>
        <dbReference type="SAM" id="Phobius"/>
    </source>
</evidence>
<organism evidence="2">
    <name type="scientific">marine sediment metagenome</name>
    <dbReference type="NCBI Taxonomy" id="412755"/>
    <lineage>
        <taxon>unclassified sequences</taxon>
        <taxon>metagenomes</taxon>
        <taxon>ecological metagenomes</taxon>
    </lineage>
</organism>